<name>A0A5N5SYG5_9CRUS</name>
<accession>A0A5N5SYG5</accession>
<feature type="domain" description="Glyoxalase/fosfomycin resistance/dioxygenase" evidence="2">
    <location>
        <begin position="31"/>
        <end position="67"/>
    </location>
</feature>
<proteinExistence type="predicted"/>
<evidence type="ECO:0000313" key="3">
    <source>
        <dbReference type="EMBL" id="KAB7498975.1"/>
    </source>
</evidence>
<dbReference type="Gene3D" id="3.10.180.10">
    <property type="entry name" value="2,3-Dihydroxybiphenyl 1,2-Dioxygenase, domain 1"/>
    <property type="match status" value="1"/>
</dbReference>
<reference evidence="3 4" key="1">
    <citation type="journal article" date="2019" name="PLoS Biol.">
        <title>Sex chromosomes control vertical transmission of feminizing Wolbachia symbionts in an isopod.</title>
        <authorList>
            <person name="Becking T."/>
            <person name="Chebbi M.A."/>
            <person name="Giraud I."/>
            <person name="Moumen B."/>
            <person name="Laverre T."/>
            <person name="Caubet Y."/>
            <person name="Peccoud J."/>
            <person name="Gilbert C."/>
            <person name="Cordaux R."/>
        </authorList>
    </citation>
    <scope>NUCLEOTIDE SEQUENCE [LARGE SCALE GENOMIC DNA]</scope>
    <source>
        <strain evidence="3">ANa2</strain>
        <tissue evidence="3">Whole body excluding digestive tract and cuticle</tissue>
    </source>
</reference>
<keyword evidence="3" id="KW-0456">Lyase</keyword>
<dbReference type="InterPro" id="IPR029068">
    <property type="entry name" value="Glyas_Bleomycin-R_OHBP_Dase"/>
</dbReference>
<dbReference type="PANTHER" id="PTHR10374:SF30">
    <property type="entry name" value="LACTOYLGLUTATHIONE LYASE"/>
    <property type="match status" value="1"/>
</dbReference>
<evidence type="ECO:0000256" key="1">
    <source>
        <dbReference type="SAM" id="MobiDB-lite"/>
    </source>
</evidence>
<keyword evidence="4" id="KW-1185">Reference proteome</keyword>
<feature type="region of interest" description="Disordered" evidence="1">
    <location>
        <begin position="1"/>
        <end position="23"/>
    </location>
</feature>
<feature type="compositionally biased region" description="Basic and acidic residues" evidence="1">
    <location>
        <begin position="1"/>
        <end position="10"/>
    </location>
</feature>
<dbReference type="Proteomes" id="UP000326759">
    <property type="component" value="Unassembled WGS sequence"/>
</dbReference>
<gene>
    <name evidence="3" type="primary">Glo1</name>
    <name evidence="3" type="ORF">Anas_05144</name>
</gene>
<organism evidence="3 4">
    <name type="scientific">Armadillidium nasatum</name>
    <dbReference type="NCBI Taxonomy" id="96803"/>
    <lineage>
        <taxon>Eukaryota</taxon>
        <taxon>Metazoa</taxon>
        <taxon>Ecdysozoa</taxon>
        <taxon>Arthropoda</taxon>
        <taxon>Crustacea</taxon>
        <taxon>Multicrustacea</taxon>
        <taxon>Malacostraca</taxon>
        <taxon>Eumalacostraca</taxon>
        <taxon>Peracarida</taxon>
        <taxon>Isopoda</taxon>
        <taxon>Oniscidea</taxon>
        <taxon>Crinocheta</taxon>
        <taxon>Armadillidiidae</taxon>
        <taxon>Armadillidium</taxon>
    </lineage>
</organism>
<evidence type="ECO:0000313" key="4">
    <source>
        <dbReference type="Proteomes" id="UP000326759"/>
    </source>
</evidence>
<dbReference type="GO" id="GO:0016829">
    <property type="term" value="F:lyase activity"/>
    <property type="evidence" value="ECO:0007669"/>
    <property type="project" value="UniProtKB-KW"/>
</dbReference>
<evidence type="ECO:0000259" key="2">
    <source>
        <dbReference type="Pfam" id="PF00903"/>
    </source>
</evidence>
<sequence length="111" mass="12749">MSESEVRGLTDEEANAALGEPDSQTKDFIFQQTMFRIKDPKASLDFYSRVIGMRLLSKLDFPEMKFSIYFVGYEAAEDIPVDKTERASWCLSRKATLELTHDLSFIQLDNI</sequence>
<protein>
    <submittedName>
        <fullName evidence="3">Lactoylglutathione lyase</fullName>
    </submittedName>
</protein>
<comment type="caution">
    <text evidence="3">The sequence shown here is derived from an EMBL/GenBank/DDBJ whole genome shotgun (WGS) entry which is preliminary data.</text>
</comment>
<dbReference type="AlphaFoldDB" id="A0A5N5SYG5"/>
<dbReference type="Pfam" id="PF00903">
    <property type="entry name" value="Glyoxalase"/>
    <property type="match status" value="1"/>
</dbReference>
<dbReference type="PANTHER" id="PTHR10374">
    <property type="entry name" value="LACTOYLGLUTATHIONE LYASE GLYOXALASE I"/>
    <property type="match status" value="1"/>
</dbReference>
<dbReference type="OrthoDB" id="16820at2759"/>
<dbReference type="SUPFAM" id="SSF54593">
    <property type="entry name" value="Glyoxalase/Bleomycin resistance protein/Dihydroxybiphenyl dioxygenase"/>
    <property type="match status" value="1"/>
</dbReference>
<dbReference type="EMBL" id="SEYY01018796">
    <property type="protein sequence ID" value="KAB7498975.1"/>
    <property type="molecule type" value="Genomic_DNA"/>
</dbReference>
<dbReference type="InterPro" id="IPR004360">
    <property type="entry name" value="Glyas_Fos-R_dOase_dom"/>
</dbReference>